<feature type="transmembrane region" description="Helical" evidence="1">
    <location>
        <begin position="119"/>
        <end position="137"/>
    </location>
</feature>
<dbReference type="GeneID" id="24125429"/>
<gene>
    <name evidence="2" type="ORF">SPRG_02890</name>
</gene>
<dbReference type="KEGG" id="spar:SPRG_02890"/>
<evidence type="ECO:0000313" key="2">
    <source>
        <dbReference type="EMBL" id="KDO32413.1"/>
    </source>
</evidence>
<keyword evidence="1" id="KW-1133">Transmembrane helix</keyword>
<dbReference type="Gene3D" id="3.40.309.10">
    <property type="entry name" value="Aldehyde Dehydrogenase, Chain A, domain 2"/>
    <property type="match status" value="1"/>
</dbReference>
<dbReference type="Proteomes" id="UP000030745">
    <property type="component" value="Unassembled WGS sequence"/>
</dbReference>
<protein>
    <recommendedName>
        <fullName evidence="4">Aldehyde dehydrogenase domain-containing protein</fullName>
    </recommendedName>
</protein>
<keyword evidence="3" id="KW-1185">Reference proteome</keyword>
<accession>A0A067CPH6</accession>
<dbReference type="EMBL" id="KK583195">
    <property type="protein sequence ID" value="KDO32413.1"/>
    <property type="molecule type" value="Genomic_DNA"/>
</dbReference>
<dbReference type="VEuPathDB" id="FungiDB:SPRG_02890"/>
<dbReference type="RefSeq" id="XP_012196867.1">
    <property type="nucleotide sequence ID" value="XM_012341477.1"/>
</dbReference>
<evidence type="ECO:0000313" key="3">
    <source>
        <dbReference type="Proteomes" id="UP000030745"/>
    </source>
</evidence>
<dbReference type="AlphaFoldDB" id="A0A067CPH6"/>
<dbReference type="GO" id="GO:0016620">
    <property type="term" value="F:oxidoreductase activity, acting on the aldehyde or oxo group of donors, NAD or NADP as acceptor"/>
    <property type="evidence" value="ECO:0007669"/>
    <property type="project" value="InterPro"/>
</dbReference>
<evidence type="ECO:0008006" key="4">
    <source>
        <dbReference type="Google" id="ProtNLM"/>
    </source>
</evidence>
<sequence>MAALEASALMDDELFGPLLAITSSDMDSETIRSTPKPLALYVILAATKTVSKWHCDTRRLAVSSTHVMQMDNLNLPFGNSGLGTYTKSVLRTYFWLDWPPRYMPYTCVLAVMTPLRPVLLRWSIAFLAVLSLAWLLCRPCVRTLVTRRLQVLREA</sequence>
<dbReference type="InterPro" id="IPR016163">
    <property type="entry name" value="Ald_DH_C"/>
</dbReference>
<dbReference type="SUPFAM" id="SSF53720">
    <property type="entry name" value="ALDH-like"/>
    <property type="match status" value="1"/>
</dbReference>
<keyword evidence="1" id="KW-0472">Membrane</keyword>
<organism evidence="2 3">
    <name type="scientific">Saprolegnia parasitica (strain CBS 223.65)</name>
    <dbReference type="NCBI Taxonomy" id="695850"/>
    <lineage>
        <taxon>Eukaryota</taxon>
        <taxon>Sar</taxon>
        <taxon>Stramenopiles</taxon>
        <taxon>Oomycota</taxon>
        <taxon>Saprolegniomycetes</taxon>
        <taxon>Saprolegniales</taxon>
        <taxon>Saprolegniaceae</taxon>
        <taxon>Saprolegnia</taxon>
    </lineage>
</organism>
<dbReference type="InterPro" id="IPR016161">
    <property type="entry name" value="Ald_DH/histidinol_DH"/>
</dbReference>
<evidence type="ECO:0000256" key="1">
    <source>
        <dbReference type="SAM" id="Phobius"/>
    </source>
</evidence>
<dbReference type="OrthoDB" id="440325at2759"/>
<keyword evidence="1" id="KW-0812">Transmembrane</keyword>
<dbReference type="STRING" id="695850.A0A067CPH6"/>
<reference evidence="2 3" key="1">
    <citation type="journal article" date="2013" name="PLoS Genet.">
        <title>Distinctive expansion of potential virulence genes in the genome of the oomycete fish pathogen Saprolegnia parasitica.</title>
        <authorList>
            <person name="Jiang R.H."/>
            <person name="de Bruijn I."/>
            <person name="Haas B.J."/>
            <person name="Belmonte R."/>
            <person name="Lobach L."/>
            <person name="Christie J."/>
            <person name="van den Ackerveken G."/>
            <person name="Bottin A."/>
            <person name="Bulone V."/>
            <person name="Diaz-Moreno S.M."/>
            <person name="Dumas B."/>
            <person name="Fan L."/>
            <person name="Gaulin E."/>
            <person name="Govers F."/>
            <person name="Grenville-Briggs L.J."/>
            <person name="Horner N.R."/>
            <person name="Levin J.Z."/>
            <person name="Mammella M."/>
            <person name="Meijer H.J."/>
            <person name="Morris P."/>
            <person name="Nusbaum C."/>
            <person name="Oome S."/>
            <person name="Phillips A.J."/>
            <person name="van Rooyen D."/>
            <person name="Rzeszutek E."/>
            <person name="Saraiva M."/>
            <person name="Secombes C.J."/>
            <person name="Seidl M.F."/>
            <person name="Snel B."/>
            <person name="Stassen J.H."/>
            <person name="Sykes S."/>
            <person name="Tripathy S."/>
            <person name="van den Berg H."/>
            <person name="Vega-Arreguin J.C."/>
            <person name="Wawra S."/>
            <person name="Young S.K."/>
            <person name="Zeng Q."/>
            <person name="Dieguez-Uribeondo J."/>
            <person name="Russ C."/>
            <person name="Tyler B.M."/>
            <person name="van West P."/>
        </authorList>
    </citation>
    <scope>NUCLEOTIDE SEQUENCE [LARGE SCALE GENOMIC DNA]</scope>
    <source>
        <strain evidence="2 3">CBS 223.65</strain>
    </source>
</reference>
<proteinExistence type="predicted"/>
<name>A0A067CPH6_SAPPC</name>